<proteinExistence type="predicted"/>
<dbReference type="EMBL" id="JAIXNE010000001">
    <property type="protein sequence ID" value="MCA6074040.1"/>
    <property type="molecule type" value="Genomic_DNA"/>
</dbReference>
<accession>A0A9X1HL77</accession>
<name>A0A9X1HL77_9BACT</name>
<feature type="transmembrane region" description="Helical" evidence="1">
    <location>
        <begin position="153"/>
        <end position="174"/>
    </location>
</feature>
<sequence>MLAILLCIIANVGIFLSFRLFQYYRVNTFHAIVVNYITCVVTGVLFTGWPNVVDVVRGDTDWIPWAVVLGGIFIATFYLMARTTQVFSMTVASISTKMSLIIPVLFSLLILGTRSRDYNLLNYLGMAAAVVAIVLSSVRKKSQDNLPSNVGALWYLPLLVFLLGGLIDTTLNAVNQYYLSEPEEKVFPIFIFGTAGIIGFVIVLIRGSAFSRHSITGGIFLGIVNYFSVYFLLMSLRVFKNDGAYVYPMINVGIILISALISALFFGEKFTYLKMAGLLLAIAAILLLSHQELIAFF</sequence>
<feature type="transmembrane region" description="Helical" evidence="1">
    <location>
        <begin position="272"/>
        <end position="289"/>
    </location>
</feature>
<feature type="transmembrane region" description="Helical" evidence="1">
    <location>
        <begin position="186"/>
        <end position="209"/>
    </location>
</feature>
<feature type="transmembrane region" description="Helical" evidence="1">
    <location>
        <begin position="62"/>
        <end position="81"/>
    </location>
</feature>
<reference evidence="2" key="1">
    <citation type="submission" date="2021-09" db="EMBL/GenBank/DDBJ databases">
        <title>Fulvivirga sp. isolated from coastal sediment.</title>
        <authorList>
            <person name="Yu H."/>
        </authorList>
    </citation>
    <scope>NUCLEOTIDE SEQUENCE</scope>
    <source>
        <strain evidence="2">1062</strain>
    </source>
</reference>
<protein>
    <recommendedName>
        <fullName evidence="4">EamA domain-containing protein</fullName>
    </recommendedName>
</protein>
<evidence type="ECO:0000313" key="3">
    <source>
        <dbReference type="Proteomes" id="UP001139409"/>
    </source>
</evidence>
<dbReference type="SUPFAM" id="SSF103481">
    <property type="entry name" value="Multidrug resistance efflux transporter EmrE"/>
    <property type="match status" value="2"/>
</dbReference>
<keyword evidence="1" id="KW-0812">Transmembrane</keyword>
<evidence type="ECO:0000256" key="1">
    <source>
        <dbReference type="SAM" id="Phobius"/>
    </source>
</evidence>
<feature type="transmembrane region" description="Helical" evidence="1">
    <location>
        <begin position="215"/>
        <end position="233"/>
    </location>
</feature>
<evidence type="ECO:0000313" key="2">
    <source>
        <dbReference type="EMBL" id="MCA6074040.1"/>
    </source>
</evidence>
<evidence type="ECO:0008006" key="4">
    <source>
        <dbReference type="Google" id="ProtNLM"/>
    </source>
</evidence>
<feature type="transmembrane region" description="Helical" evidence="1">
    <location>
        <begin position="245"/>
        <end position="266"/>
    </location>
</feature>
<dbReference type="Gene3D" id="1.10.3730.20">
    <property type="match status" value="1"/>
</dbReference>
<feature type="transmembrane region" description="Helical" evidence="1">
    <location>
        <begin position="87"/>
        <end position="111"/>
    </location>
</feature>
<keyword evidence="1" id="KW-0472">Membrane</keyword>
<feature type="transmembrane region" description="Helical" evidence="1">
    <location>
        <begin position="29"/>
        <end position="50"/>
    </location>
</feature>
<dbReference type="RefSeq" id="WP_225697145.1">
    <property type="nucleotide sequence ID" value="NZ_JAIXNE010000001.1"/>
</dbReference>
<dbReference type="InterPro" id="IPR037185">
    <property type="entry name" value="EmrE-like"/>
</dbReference>
<keyword evidence="1" id="KW-1133">Transmembrane helix</keyword>
<comment type="caution">
    <text evidence="2">The sequence shown here is derived from an EMBL/GenBank/DDBJ whole genome shotgun (WGS) entry which is preliminary data.</text>
</comment>
<gene>
    <name evidence="2" type="ORF">LDX50_04125</name>
</gene>
<organism evidence="2 3">
    <name type="scientific">Fulvivirga sedimenti</name>
    <dbReference type="NCBI Taxonomy" id="2879465"/>
    <lineage>
        <taxon>Bacteria</taxon>
        <taxon>Pseudomonadati</taxon>
        <taxon>Bacteroidota</taxon>
        <taxon>Cytophagia</taxon>
        <taxon>Cytophagales</taxon>
        <taxon>Fulvivirgaceae</taxon>
        <taxon>Fulvivirga</taxon>
    </lineage>
</organism>
<keyword evidence="3" id="KW-1185">Reference proteome</keyword>
<dbReference type="Proteomes" id="UP001139409">
    <property type="component" value="Unassembled WGS sequence"/>
</dbReference>
<dbReference type="AlphaFoldDB" id="A0A9X1HL77"/>
<feature type="transmembrane region" description="Helical" evidence="1">
    <location>
        <begin position="120"/>
        <end position="138"/>
    </location>
</feature>